<dbReference type="PANTHER" id="PTHR46698:SF4">
    <property type="entry name" value="CROSSVEINLESS 2"/>
    <property type="match status" value="1"/>
</dbReference>
<dbReference type="PROSITE" id="PS51233">
    <property type="entry name" value="VWFD"/>
    <property type="match status" value="1"/>
</dbReference>
<evidence type="ECO:0008006" key="11">
    <source>
        <dbReference type="Google" id="ProtNLM"/>
    </source>
</evidence>
<comment type="subcellular location">
    <subcellularLocation>
        <location evidence="1">Secreted</location>
    </subcellularLocation>
</comment>
<evidence type="ECO:0000259" key="7">
    <source>
        <dbReference type="PROSITE" id="PS50184"/>
    </source>
</evidence>
<proteinExistence type="predicted"/>
<evidence type="ECO:0000259" key="8">
    <source>
        <dbReference type="PROSITE" id="PS51233"/>
    </source>
</evidence>
<comment type="caution">
    <text evidence="9">The sequence shown here is derived from an EMBL/GenBank/DDBJ whole genome shotgun (WGS) entry which is preliminary data.</text>
</comment>
<feature type="chain" id="PRO_5044840491" description="VWFC domain-containing protein" evidence="6">
    <location>
        <begin position="26"/>
        <end position="733"/>
    </location>
</feature>
<dbReference type="PROSITE" id="PS50184">
    <property type="entry name" value="VWFC_2"/>
    <property type="match status" value="2"/>
</dbReference>
<dbReference type="Proteomes" id="UP001627154">
    <property type="component" value="Unassembled WGS sequence"/>
</dbReference>
<dbReference type="InterPro" id="IPR014853">
    <property type="entry name" value="VWF/SSPO/ZAN-like_Cys-rich_dom"/>
</dbReference>
<dbReference type="SMART" id="SM00214">
    <property type="entry name" value="VWC"/>
    <property type="match status" value="5"/>
</dbReference>
<dbReference type="InterPro" id="IPR001007">
    <property type="entry name" value="VWF_dom"/>
</dbReference>
<dbReference type="SMART" id="SM00832">
    <property type="entry name" value="C8"/>
    <property type="match status" value="1"/>
</dbReference>
<dbReference type="Pfam" id="PF00093">
    <property type="entry name" value="VWC"/>
    <property type="match status" value="3"/>
</dbReference>
<dbReference type="SUPFAM" id="SSF57603">
    <property type="entry name" value="FnI-like domain"/>
    <property type="match status" value="5"/>
</dbReference>
<feature type="domain" description="VWFD" evidence="8">
    <location>
        <begin position="477"/>
        <end position="646"/>
    </location>
</feature>
<evidence type="ECO:0000313" key="10">
    <source>
        <dbReference type="Proteomes" id="UP001627154"/>
    </source>
</evidence>
<dbReference type="PROSITE" id="PS01208">
    <property type="entry name" value="VWFC_1"/>
    <property type="match status" value="1"/>
</dbReference>
<organism evidence="9 10">
    <name type="scientific">Trichogramma kaykai</name>
    <dbReference type="NCBI Taxonomy" id="54128"/>
    <lineage>
        <taxon>Eukaryota</taxon>
        <taxon>Metazoa</taxon>
        <taxon>Ecdysozoa</taxon>
        <taxon>Arthropoda</taxon>
        <taxon>Hexapoda</taxon>
        <taxon>Insecta</taxon>
        <taxon>Pterygota</taxon>
        <taxon>Neoptera</taxon>
        <taxon>Endopterygota</taxon>
        <taxon>Hymenoptera</taxon>
        <taxon>Apocrita</taxon>
        <taxon>Proctotrupomorpha</taxon>
        <taxon>Chalcidoidea</taxon>
        <taxon>Trichogrammatidae</taxon>
        <taxon>Trichogramma</taxon>
    </lineage>
</organism>
<protein>
    <recommendedName>
        <fullName evidence="11">VWFC domain-containing protein</fullName>
    </recommendedName>
</protein>
<accession>A0ABD2WF70</accession>
<evidence type="ECO:0000256" key="5">
    <source>
        <dbReference type="SAM" id="MobiDB-lite"/>
    </source>
</evidence>
<dbReference type="SMART" id="SM00215">
    <property type="entry name" value="VWC_out"/>
    <property type="match status" value="2"/>
</dbReference>
<dbReference type="SMART" id="SM00216">
    <property type="entry name" value="VWD"/>
    <property type="match status" value="1"/>
</dbReference>
<dbReference type="Gene3D" id="6.20.200.20">
    <property type="match status" value="4"/>
</dbReference>
<dbReference type="AlphaFoldDB" id="A0ABD2WF70"/>
<feature type="region of interest" description="Disordered" evidence="5">
    <location>
        <begin position="298"/>
        <end position="327"/>
    </location>
</feature>
<feature type="domain" description="VWFC" evidence="7">
    <location>
        <begin position="378"/>
        <end position="438"/>
    </location>
</feature>
<dbReference type="PANTHER" id="PTHR46698">
    <property type="entry name" value="CROSSVEINLESS 2"/>
    <property type="match status" value="1"/>
</dbReference>
<feature type="domain" description="VWFC" evidence="7">
    <location>
        <begin position="232"/>
        <end position="291"/>
    </location>
</feature>
<feature type="signal peptide" evidence="6">
    <location>
        <begin position="1"/>
        <end position="25"/>
    </location>
</feature>
<evidence type="ECO:0000256" key="2">
    <source>
        <dbReference type="ARBA" id="ARBA00022525"/>
    </source>
</evidence>
<keyword evidence="10" id="KW-1185">Reference proteome</keyword>
<dbReference type="EMBL" id="JBJJXI010000108">
    <property type="protein sequence ID" value="KAL3391777.1"/>
    <property type="molecule type" value="Genomic_DNA"/>
</dbReference>
<sequence>MHMFAIISSTTISFAIGIFLFVCFAQQSSTATAQQLMGIEEKCNIEGQPISVNDIPGMRCFDCTCKNGYVVCQKHQCEDIEGCYVLHQVNKNDCCAPCKGCTRNGIHHPSESSWTEPGDPCRTFSCKAGVITESRIECYTPCTESLAPEVGQCCPKCPAKGCELQDQIIDTNTHLVTIDDPCVTCSCSMENINCTKSVCPVLNCPSSKIVHDRDECCPRCLGSGKYLDPPNGDCLLDMQVYRNGSHFRLDDCTECRCTDTVLHCSKRSCPVLRCKREHQTTTPGYCCPQCKYGTEMNPRPKPNRVRVGTTTTTTPSSNPNKQFSDPHVIDQSLNQHTNKLKDTKVVESEDYYDDYVESQNEYEDYAKPLAPSSSKRKANCVVDATIHKSGQIWNTTACQTCKCYDGKIDCKPLMCPAVTCPKNKQLRIPPDQCCPVCSSGKYNEQAWIWNFFGFKAKLHVDVFSAREPQAGQQEQARTCTVFGGSHFRSFDGKMYSFIGSCKYQLVGDCDAGTFSVRLKNSVVGNDASMKRISLRLAGARIDLQNNRNTKVNDRIVDLPYKLGKKLDIHETSDHIVIVNSNIGIKVLWDYVGFLEITASKDYRKKLCGLCGNYNSVPEDDLTTREGILVDDPATFAQSWSTDDVCHETRNYGIRGCDPKKDHRLCNYIKGPAFEKCSKRINVAPYYETCLRDMCQCQTDDLLCHCESFANYARDCRRLDILLPKWRKSVGCLA</sequence>
<evidence type="ECO:0000256" key="3">
    <source>
        <dbReference type="ARBA" id="ARBA00022729"/>
    </source>
</evidence>
<evidence type="ECO:0000256" key="1">
    <source>
        <dbReference type="ARBA" id="ARBA00004613"/>
    </source>
</evidence>
<dbReference type="GO" id="GO:0005576">
    <property type="term" value="C:extracellular region"/>
    <property type="evidence" value="ECO:0007669"/>
    <property type="project" value="UniProtKB-SubCell"/>
</dbReference>
<keyword evidence="3 6" id="KW-0732">Signal</keyword>
<evidence type="ECO:0000256" key="4">
    <source>
        <dbReference type="ARBA" id="ARBA00022737"/>
    </source>
</evidence>
<dbReference type="Pfam" id="PF08742">
    <property type="entry name" value="C8"/>
    <property type="match status" value="1"/>
</dbReference>
<dbReference type="InterPro" id="IPR001846">
    <property type="entry name" value="VWF_type-D"/>
</dbReference>
<keyword evidence="4" id="KW-0677">Repeat</keyword>
<evidence type="ECO:0000313" key="9">
    <source>
        <dbReference type="EMBL" id="KAL3391777.1"/>
    </source>
</evidence>
<keyword evidence="2" id="KW-0964">Secreted</keyword>
<dbReference type="Pfam" id="PF00094">
    <property type="entry name" value="VWD"/>
    <property type="match status" value="1"/>
</dbReference>
<dbReference type="InterPro" id="IPR052424">
    <property type="entry name" value="Kielin_Chordin-BMP_Reg"/>
</dbReference>
<name>A0ABD2WF70_9HYME</name>
<evidence type="ECO:0000256" key="6">
    <source>
        <dbReference type="SAM" id="SignalP"/>
    </source>
</evidence>
<gene>
    <name evidence="9" type="ORF">TKK_013680</name>
</gene>
<reference evidence="9 10" key="1">
    <citation type="journal article" date="2024" name="bioRxiv">
        <title>A reference genome for Trichogramma kaykai: A tiny desert-dwelling parasitoid wasp with competing sex-ratio distorters.</title>
        <authorList>
            <person name="Culotta J."/>
            <person name="Lindsey A.R."/>
        </authorList>
    </citation>
    <scope>NUCLEOTIDE SEQUENCE [LARGE SCALE GENOMIC DNA]</scope>
    <source>
        <strain evidence="9 10">KSX58</strain>
    </source>
</reference>